<sequence length="368" mass="39974">MRRRKSVRAARVQSRPSPPIPTRFSVCLPNKEIRVSGTSHITQLRRVTKHVHESQGTERAPVVLTPQCRETGGRGKTQVLFLPEASDYIASSPEESLSLAQDESSSRFVTGLCDAAREHGVGISVGIHVPAGTSAATIETATENVPKLFNRLVYIAPNGAVDAAATYDKLHLFDRGALQESRTVEAGKDGLTAPFPTPAGRVGPLICFDVRFAEASLILGQPKGWAERGTSAEGEGEEEKDTDDPWDPAQIIVFPSAFTVPTGRAHWEILLRARAVETQTYVVASAQVGRHMPSGKRVSYGHGMVVDPWGRVLVDLAGVVGDGPEEWEAEPGAVEDVGFADIDLHTWQSVRDDWPLRRAIPAKRRGRD</sequence>
<dbReference type="InterPro" id="IPR003010">
    <property type="entry name" value="C-N_Hydrolase"/>
</dbReference>
<dbReference type="Pfam" id="PF00795">
    <property type="entry name" value="CN_hydrolase"/>
    <property type="match status" value="2"/>
</dbReference>
<organism evidence="3 4">
    <name type="scientific">Zalerion maritima</name>
    <dbReference type="NCBI Taxonomy" id="339359"/>
    <lineage>
        <taxon>Eukaryota</taxon>
        <taxon>Fungi</taxon>
        <taxon>Dikarya</taxon>
        <taxon>Ascomycota</taxon>
        <taxon>Pezizomycotina</taxon>
        <taxon>Sordariomycetes</taxon>
        <taxon>Lulworthiomycetidae</taxon>
        <taxon>Lulworthiales</taxon>
        <taxon>Lulworthiaceae</taxon>
        <taxon>Zalerion</taxon>
    </lineage>
</organism>
<accession>A0AAD5RGC9</accession>
<dbReference type="Gene3D" id="3.60.110.10">
    <property type="entry name" value="Carbon-nitrogen hydrolase"/>
    <property type="match status" value="1"/>
</dbReference>
<dbReference type="AlphaFoldDB" id="A0AAD5RGC9"/>
<evidence type="ECO:0000256" key="1">
    <source>
        <dbReference type="SAM" id="MobiDB-lite"/>
    </source>
</evidence>
<dbReference type="InterPro" id="IPR036526">
    <property type="entry name" value="C-N_Hydrolase_sf"/>
</dbReference>
<dbReference type="PANTHER" id="PTHR23088:SF27">
    <property type="entry name" value="DEAMINATED GLUTATHIONE AMIDASE"/>
    <property type="match status" value="1"/>
</dbReference>
<name>A0AAD5RGC9_9PEZI</name>
<protein>
    <submittedName>
        <fullName evidence="3">Carbon-nitrogen hydrolase</fullName>
    </submittedName>
</protein>
<keyword evidence="4" id="KW-1185">Reference proteome</keyword>
<proteinExistence type="predicted"/>
<dbReference type="SUPFAM" id="SSF56317">
    <property type="entry name" value="Carbon-nitrogen hydrolase"/>
    <property type="match status" value="2"/>
</dbReference>
<dbReference type="Proteomes" id="UP001201980">
    <property type="component" value="Unassembled WGS sequence"/>
</dbReference>
<evidence type="ECO:0000313" key="4">
    <source>
        <dbReference type="Proteomes" id="UP001201980"/>
    </source>
</evidence>
<comment type="caution">
    <text evidence="3">The sequence shown here is derived from an EMBL/GenBank/DDBJ whole genome shotgun (WGS) entry which is preliminary data.</text>
</comment>
<evidence type="ECO:0000259" key="2">
    <source>
        <dbReference type="PROSITE" id="PS50263"/>
    </source>
</evidence>
<dbReference type="PANTHER" id="PTHR23088">
    <property type="entry name" value="NITRILASE-RELATED"/>
    <property type="match status" value="1"/>
</dbReference>
<feature type="region of interest" description="Disordered" evidence="1">
    <location>
        <begin position="224"/>
        <end position="246"/>
    </location>
</feature>
<feature type="domain" description="CN hydrolase" evidence="2">
    <location>
        <begin position="37"/>
        <end position="344"/>
    </location>
</feature>
<evidence type="ECO:0000313" key="3">
    <source>
        <dbReference type="EMBL" id="KAJ2892901.1"/>
    </source>
</evidence>
<dbReference type="PROSITE" id="PS50263">
    <property type="entry name" value="CN_HYDROLASE"/>
    <property type="match status" value="1"/>
</dbReference>
<reference evidence="3" key="1">
    <citation type="submission" date="2022-07" db="EMBL/GenBank/DDBJ databases">
        <title>Draft genome sequence of Zalerion maritima ATCC 34329, a (micro)plastics degrading marine fungus.</title>
        <authorList>
            <person name="Paco A."/>
            <person name="Goncalves M.F.M."/>
            <person name="Rocha-Santos T.A.P."/>
            <person name="Alves A."/>
        </authorList>
    </citation>
    <scope>NUCLEOTIDE SEQUENCE</scope>
    <source>
        <strain evidence="3">ATCC 34329</strain>
    </source>
</reference>
<feature type="compositionally biased region" description="Acidic residues" evidence="1">
    <location>
        <begin position="234"/>
        <end position="246"/>
    </location>
</feature>
<dbReference type="GO" id="GO:0016787">
    <property type="term" value="F:hydrolase activity"/>
    <property type="evidence" value="ECO:0007669"/>
    <property type="project" value="UniProtKB-KW"/>
</dbReference>
<dbReference type="EMBL" id="JAKWBI020000696">
    <property type="protein sequence ID" value="KAJ2892901.1"/>
    <property type="molecule type" value="Genomic_DNA"/>
</dbReference>
<keyword evidence="3" id="KW-0378">Hydrolase</keyword>
<gene>
    <name evidence="3" type="ORF">MKZ38_009217</name>
</gene>
<feature type="region of interest" description="Disordered" evidence="1">
    <location>
        <begin position="1"/>
        <end position="21"/>
    </location>
</feature>